<dbReference type="Gene3D" id="2.60.40.1470">
    <property type="entry name" value="ApaG domain"/>
    <property type="match status" value="1"/>
</dbReference>
<protein>
    <recommendedName>
        <fullName evidence="1 2">Protein ApaG</fullName>
    </recommendedName>
</protein>
<dbReference type="RefSeq" id="WP_115467692.1">
    <property type="nucleotide sequence ID" value="NZ_QKRA01000003.1"/>
</dbReference>
<gene>
    <name evidence="2" type="primary">apaG</name>
    <name evidence="4" type="ORF">DN730_08500</name>
</gene>
<dbReference type="InterPro" id="IPR007474">
    <property type="entry name" value="ApaG_domain"/>
</dbReference>
<dbReference type="InterPro" id="IPR036767">
    <property type="entry name" value="ApaG_sf"/>
</dbReference>
<evidence type="ECO:0000256" key="2">
    <source>
        <dbReference type="HAMAP-Rule" id="MF_00791"/>
    </source>
</evidence>
<sequence length="124" mass="13836">MQEHDIVVTVRTEYLQEQSVPEDDRYVFAYHITMTNCGTQAAKLLSRHWIITNGNEKVQEVKGAGVIGEYPNLAPGESYDYTSGTVMDTVVGSMHGSYRFLSEDGIEFEAPIPPFTLAVPNKVH</sequence>
<dbReference type="NCBIfam" id="NF003967">
    <property type="entry name" value="PRK05461.1"/>
    <property type="match status" value="1"/>
</dbReference>
<dbReference type="EMBL" id="QKRA01000003">
    <property type="protein sequence ID" value="RDL44429.1"/>
    <property type="molecule type" value="Genomic_DNA"/>
</dbReference>
<dbReference type="SUPFAM" id="SSF110069">
    <property type="entry name" value="ApaG-like"/>
    <property type="match status" value="1"/>
</dbReference>
<dbReference type="Proteomes" id="UP000254326">
    <property type="component" value="Unassembled WGS sequence"/>
</dbReference>
<accession>A0A370U9G8</accession>
<evidence type="ECO:0000259" key="3">
    <source>
        <dbReference type="PROSITE" id="PS51087"/>
    </source>
</evidence>
<reference evidence="4 5" key="1">
    <citation type="submission" date="2018-06" db="EMBL/GenBank/DDBJ databases">
        <title>Marinomonas sp. YLB-05 draft genome sequence.</title>
        <authorList>
            <person name="Yu L."/>
            <person name="Tang X."/>
        </authorList>
    </citation>
    <scope>NUCLEOTIDE SEQUENCE [LARGE SCALE GENOMIC DNA]</scope>
    <source>
        <strain evidence="4 5">YLB-05</strain>
    </source>
</reference>
<dbReference type="PANTHER" id="PTHR14289:SF16">
    <property type="entry name" value="POLYMERASE DELTA-INTERACTING PROTEIN 2"/>
    <property type="match status" value="1"/>
</dbReference>
<evidence type="ECO:0000313" key="4">
    <source>
        <dbReference type="EMBL" id="RDL44429.1"/>
    </source>
</evidence>
<dbReference type="HAMAP" id="MF_00791">
    <property type="entry name" value="ApaG"/>
    <property type="match status" value="1"/>
</dbReference>
<dbReference type="Pfam" id="PF04379">
    <property type="entry name" value="DUF525"/>
    <property type="match status" value="1"/>
</dbReference>
<dbReference type="InterPro" id="IPR023065">
    <property type="entry name" value="Uncharacterised_ApaG"/>
</dbReference>
<dbReference type="AlphaFoldDB" id="A0A370U9G8"/>
<dbReference type="GO" id="GO:0070987">
    <property type="term" value="P:error-free translesion synthesis"/>
    <property type="evidence" value="ECO:0007669"/>
    <property type="project" value="TreeGrafter"/>
</dbReference>
<dbReference type="OrthoDB" id="9795226at2"/>
<feature type="domain" description="ApaG" evidence="3">
    <location>
        <begin position="1"/>
        <end position="124"/>
    </location>
</feature>
<keyword evidence="5" id="KW-1185">Reference proteome</keyword>
<organism evidence="4 5">
    <name type="scientific">Marinomonas piezotolerans</name>
    <dbReference type="NCBI Taxonomy" id="2213058"/>
    <lineage>
        <taxon>Bacteria</taxon>
        <taxon>Pseudomonadati</taxon>
        <taxon>Pseudomonadota</taxon>
        <taxon>Gammaproteobacteria</taxon>
        <taxon>Oceanospirillales</taxon>
        <taxon>Oceanospirillaceae</taxon>
        <taxon>Marinomonas</taxon>
    </lineage>
</organism>
<proteinExistence type="inferred from homology"/>
<comment type="caution">
    <text evidence="4">The sequence shown here is derived from an EMBL/GenBank/DDBJ whole genome shotgun (WGS) entry which is preliminary data.</text>
</comment>
<evidence type="ECO:0000256" key="1">
    <source>
        <dbReference type="ARBA" id="ARBA00017693"/>
    </source>
</evidence>
<name>A0A370U9G8_9GAMM</name>
<dbReference type="PANTHER" id="PTHR14289">
    <property type="entry name" value="F-BOX ONLY PROTEIN 3"/>
    <property type="match status" value="1"/>
</dbReference>
<evidence type="ECO:0000313" key="5">
    <source>
        <dbReference type="Proteomes" id="UP000254326"/>
    </source>
</evidence>
<dbReference type="PROSITE" id="PS51087">
    <property type="entry name" value="APAG"/>
    <property type="match status" value="1"/>
</dbReference>